<keyword evidence="3" id="KW-0285">Flavoprotein</keyword>
<evidence type="ECO:0000256" key="6">
    <source>
        <dbReference type="ARBA" id="ARBA00023284"/>
    </source>
</evidence>
<dbReference type="InParanoid" id="A0A061AHK0"/>
<feature type="domain" description="Rhodanese" evidence="7">
    <location>
        <begin position="464"/>
        <end position="551"/>
    </location>
</feature>
<dbReference type="KEGG" id="aoc:Aocu_10130"/>
<dbReference type="PANTHER" id="PTHR43429:SF1">
    <property type="entry name" value="NAD(P)H SULFUR OXIDOREDUCTASE (COA-DEPENDENT)"/>
    <property type="match status" value="1"/>
</dbReference>
<comment type="cofactor">
    <cofactor evidence="1">
        <name>FAD</name>
        <dbReference type="ChEBI" id="CHEBI:57692"/>
    </cofactor>
</comment>
<reference evidence="9" key="1">
    <citation type="submission" date="2014-05" db="EMBL/GenBank/DDBJ databases">
        <authorList>
            <person name="Kube M."/>
        </authorList>
    </citation>
    <scope>NUCLEOTIDE SEQUENCE [LARGE SCALE GENOMIC DNA]</scope>
</reference>
<dbReference type="PANTHER" id="PTHR43429">
    <property type="entry name" value="PYRIDINE NUCLEOTIDE-DISULFIDE OXIDOREDUCTASE DOMAIN-CONTAINING"/>
    <property type="match status" value="1"/>
</dbReference>
<keyword evidence="4" id="KW-0274">FAD</keyword>
<gene>
    <name evidence="8" type="ORF">Aocu_10130</name>
</gene>
<comment type="similarity">
    <text evidence="2">Belongs to the class-III pyridine nucleotide-disulfide oxidoreductase family.</text>
</comment>
<dbReference type="SMART" id="SM00450">
    <property type="entry name" value="RHOD"/>
    <property type="match status" value="1"/>
</dbReference>
<dbReference type="Proteomes" id="UP000032434">
    <property type="component" value="Chromosome 1"/>
</dbReference>
<evidence type="ECO:0000256" key="5">
    <source>
        <dbReference type="ARBA" id="ARBA00023002"/>
    </source>
</evidence>
<dbReference type="STRING" id="35623.Aocu_10130"/>
<dbReference type="InterPro" id="IPR016156">
    <property type="entry name" value="FAD/NAD-linked_Rdtase_dimer_sf"/>
</dbReference>
<protein>
    <submittedName>
        <fullName evidence="8">FAD-dependent pyridine nucleotide-disulphide oxidoreductase</fullName>
    </submittedName>
</protein>
<organism evidence="8 9">
    <name type="scientific">Acholeplasma oculi</name>
    <dbReference type="NCBI Taxonomy" id="35623"/>
    <lineage>
        <taxon>Bacteria</taxon>
        <taxon>Bacillati</taxon>
        <taxon>Mycoplasmatota</taxon>
        <taxon>Mollicutes</taxon>
        <taxon>Acholeplasmatales</taxon>
        <taxon>Acholeplasmataceae</taxon>
        <taxon>Acholeplasma</taxon>
    </lineage>
</organism>
<dbReference type="Pfam" id="PF00581">
    <property type="entry name" value="Rhodanese"/>
    <property type="match status" value="1"/>
</dbReference>
<dbReference type="SUPFAM" id="SSF51905">
    <property type="entry name" value="FAD/NAD(P)-binding domain"/>
    <property type="match status" value="1"/>
</dbReference>
<dbReference type="PATRIC" id="fig|35623.3.peg.1013"/>
<dbReference type="InterPro" id="IPR036873">
    <property type="entry name" value="Rhodanese-like_dom_sf"/>
</dbReference>
<evidence type="ECO:0000259" key="7">
    <source>
        <dbReference type="PROSITE" id="PS50206"/>
    </source>
</evidence>
<dbReference type="PRINTS" id="PR00368">
    <property type="entry name" value="FADPNR"/>
</dbReference>
<evidence type="ECO:0000256" key="4">
    <source>
        <dbReference type="ARBA" id="ARBA00022827"/>
    </source>
</evidence>
<dbReference type="SUPFAM" id="SSF55424">
    <property type="entry name" value="FAD/NAD-linked reductases, dimerisation (C-terminal) domain"/>
    <property type="match status" value="1"/>
</dbReference>
<evidence type="ECO:0000256" key="1">
    <source>
        <dbReference type="ARBA" id="ARBA00001974"/>
    </source>
</evidence>
<dbReference type="InterPro" id="IPR001763">
    <property type="entry name" value="Rhodanese-like_dom"/>
</dbReference>
<proteinExistence type="inferred from homology"/>
<accession>A0A061AHK0</accession>
<dbReference type="EMBL" id="LK028559">
    <property type="protein sequence ID" value="CDR31086.1"/>
    <property type="molecule type" value="Genomic_DNA"/>
</dbReference>
<keyword evidence="6" id="KW-0676">Redox-active center</keyword>
<dbReference type="Pfam" id="PF07992">
    <property type="entry name" value="Pyr_redox_2"/>
    <property type="match status" value="1"/>
</dbReference>
<evidence type="ECO:0000313" key="9">
    <source>
        <dbReference type="Proteomes" id="UP000032434"/>
    </source>
</evidence>
<dbReference type="PRINTS" id="PR00411">
    <property type="entry name" value="PNDRDTASEI"/>
</dbReference>
<dbReference type="InterPro" id="IPR050260">
    <property type="entry name" value="FAD-bd_OxRdtase"/>
</dbReference>
<dbReference type="PROSITE" id="PS50206">
    <property type="entry name" value="RHODANESE_3"/>
    <property type="match status" value="1"/>
</dbReference>
<sequence>MRRIHMKKKTIVVVGGVAGGMSFANRYRRLNIDDEIIVFEKGPFVSFANCGLPYHISGEIKSRQSLLVVKEELLQKRFNLNVRSNSEVISINPEQKKIQYRSNQEIFEQSYDELVISTGAKPIVPTIEGLDRIPFFTLRNIPDLDKIMLQIKNHHPKHVSILGAGFIGLELAENLKMRGIEVALIEKSSDVLPVLDPEVSIHAKNALIQNGIDVYTNNEIVKIDPNTLYLKSGQEVKTDFLIISIGVAPDTTLLKNIGANLGMKGGIIVDHNYQTSIPHIYAVGDAIIVKNQISNQDTLIPLASPANRQGRQLADILSGLNVYNKGSIGTSIVKVFDMSFASTGLTEKQLTKGTYHVIHLLANDHASYYPGATSIHLKVIFDKMSHQILGAQAFGQKGVDKRIDIISTAIKAKLTITDLQELEFTYAPPYSSAKDIVNLAGYVGQNIILGISQSVQWYDVEMLKNEGYLFIDVRSFIEREGFGYIEGSMHIDIDELYLRYQEIPKDKKLVVYCQSGTRSYNAERFLRAKGFEVYNLDGSYSVYDQISKEIK</sequence>
<dbReference type="InterPro" id="IPR036188">
    <property type="entry name" value="FAD/NAD-bd_sf"/>
</dbReference>
<name>A0A061AHK0_9MOLU</name>
<dbReference type="Pfam" id="PF02852">
    <property type="entry name" value="Pyr_redox_dim"/>
    <property type="match status" value="1"/>
</dbReference>
<dbReference type="SUPFAM" id="SSF52821">
    <property type="entry name" value="Rhodanese/Cell cycle control phosphatase"/>
    <property type="match status" value="1"/>
</dbReference>
<dbReference type="AlphaFoldDB" id="A0A061AHK0"/>
<dbReference type="InterPro" id="IPR004099">
    <property type="entry name" value="Pyr_nucl-diS_OxRdtase_dimer"/>
</dbReference>
<evidence type="ECO:0000256" key="3">
    <source>
        <dbReference type="ARBA" id="ARBA00022630"/>
    </source>
</evidence>
<dbReference type="GO" id="GO:0016491">
    <property type="term" value="F:oxidoreductase activity"/>
    <property type="evidence" value="ECO:0007669"/>
    <property type="project" value="UniProtKB-KW"/>
</dbReference>
<evidence type="ECO:0000313" key="8">
    <source>
        <dbReference type="EMBL" id="CDR31086.1"/>
    </source>
</evidence>
<evidence type="ECO:0000256" key="2">
    <source>
        <dbReference type="ARBA" id="ARBA00009130"/>
    </source>
</evidence>
<keyword evidence="9" id="KW-1185">Reference proteome</keyword>
<dbReference type="Gene3D" id="3.50.50.60">
    <property type="entry name" value="FAD/NAD(P)-binding domain"/>
    <property type="match status" value="2"/>
</dbReference>
<dbReference type="HOGENOM" id="CLU_003291_1_2_14"/>
<dbReference type="Gene3D" id="3.40.250.10">
    <property type="entry name" value="Rhodanese-like domain"/>
    <property type="match status" value="1"/>
</dbReference>
<dbReference type="InterPro" id="IPR023753">
    <property type="entry name" value="FAD/NAD-binding_dom"/>
</dbReference>
<keyword evidence="5" id="KW-0560">Oxidoreductase</keyword>